<organism evidence="1 2">
    <name type="scientific">Inmirania thermothiophila</name>
    <dbReference type="NCBI Taxonomy" id="1750597"/>
    <lineage>
        <taxon>Bacteria</taxon>
        <taxon>Pseudomonadati</taxon>
        <taxon>Pseudomonadota</taxon>
        <taxon>Gammaproteobacteria</taxon>
        <taxon>Chromatiales</taxon>
        <taxon>Ectothiorhodospiraceae</taxon>
        <taxon>Inmirania</taxon>
    </lineage>
</organism>
<gene>
    <name evidence="1" type="ORF">EDC57_0903</name>
</gene>
<dbReference type="Proteomes" id="UP000276634">
    <property type="component" value="Unassembled WGS sequence"/>
</dbReference>
<evidence type="ECO:0000313" key="2">
    <source>
        <dbReference type="Proteomes" id="UP000276634"/>
    </source>
</evidence>
<protein>
    <submittedName>
        <fullName evidence="1">Uncharacterized protein</fullName>
    </submittedName>
</protein>
<proteinExistence type="predicted"/>
<name>A0A3N1YC78_9GAMM</name>
<comment type="caution">
    <text evidence="1">The sequence shown here is derived from an EMBL/GenBank/DDBJ whole genome shotgun (WGS) entry which is preliminary data.</text>
</comment>
<reference evidence="1 2" key="1">
    <citation type="submission" date="2018-11" db="EMBL/GenBank/DDBJ databases">
        <title>Genomic Encyclopedia of Type Strains, Phase IV (KMG-IV): sequencing the most valuable type-strain genomes for metagenomic binning, comparative biology and taxonomic classification.</title>
        <authorList>
            <person name="Goeker M."/>
        </authorList>
    </citation>
    <scope>NUCLEOTIDE SEQUENCE [LARGE SCALE GENOMIC DNA]</scope>
    <source>
        <strain evidence="1 2">DSM 100275</strain>
    </source>
</reference>
<accession>A0A3N1YC78</accession>
<keyword evidence="2" id="KW-1185">Reference proteome</keyword>
<dbReference type="EMBL" id="RJVI01000001">
    <property type="protein sequence ID" value="ROR34987.1"/>
    <property type="molecule type" value="Genomic_DNA"/>
</dbReference>
<evidence type="ECO:0000313" key="1">
    <source>
        <dbReference type="EMBL" id="ROR34987.1"/>
    </source>
</evidence>
<dbReference type="AlphaFoldDB" id="A0A3N1YC78"/>
<dbReference type="RefSeq" id="WP_123400618.1">
    <property type="nucleotide sequence ID" value="NZ_RJVI01000001.1"/>
</dbReference>
<sequence>MSAPDEHDPFGGAVAIAIPTEELLDWHSPITVRGVEITREQLQDAMRDLFHNAIRCGAPPVRFAERWCEAHGVRINRALLEWLVVELICQIGERHYVGRPLQIVPGCGGGRLN</sequence>